<evidence type="ECO:0000256" key="8">
    <source>
        <dbReference type="ARBA" id="ARBA00023049"/>
    </source>
</evidence>
<dbReference type="Pfam" id="PF05572">
    <property type="entry name" value="Peptidase_M43"/>
    <property type="match status" value="1"/>
</dbReference>
<dbReference type="PANTHER" id="PTHR47466">
    <property type="match status" value="1"/>
</dbReference>
<keyword evidence="8" id="KW-0482">Metalloprotease</keyword>
<evidence type="ECO:0000256" key="3">
    <source>
        <dbReference type="ARBA" id="ARBA00022670"/>
    </source>
</evidence>
<feature type="signal peptide" evidence="10">
    <location>
        <begin position="1"/>
        <end position="18"/>
    </location>
</feature>
<name>A0A5C6GB46_METRR</name>
<evidence type="ECO:0000256" key="10">
    <source>
        <dbReference type="SAM" id="SignalP"/>
    </source>
</evidence>
<accession>A0A5C6GB46</accession>
<dbReference type="EMBL" id="SBHS01000020">
    <property type="protein sequence ID" value="TWU73176.1"/>
    <property type="molecule type" value="Genomic_DNA"/>
</dbReference>
<evidence type="ECO:0000256" key="7">
    <source>
        <dbReference type="ARBA" id="ARBA00022833"/>
    </source>
</evidence>
<feature type="chain" id="PRO_5022729180" description="Peptidase M43 pregnancy-associated plasma-A domain-containing protein" evidence="10">
    <location>
        <begin position="19"/>
        <end position="304"/>
    </location>
</feature>
<comment type="similarity">
    <text evidence="2">Belongs to the peptidase M43B family.</text>
</comment>
<evidence type="ECO:0000259" key="11">
    <source>
        <dbReference type="Pfam" id="PF05572"/>
    </source>
</evidence>
<dbReference type="GO" id="GO:0008237">
    <property type="term" value="F:metallopeptidase activity"/>
    <property type="evidence" value="ECO:0007669"/>
    <property type="project" value="UniProtKB-KW"/>
</dbReference>
<evidence type="ECO:0000256" key="4">
    <source>
        <dbReference type="ARBA" id="ARBA00022723"/>
    </source>
</evidence>
<evidence type="ECO:0000256" key="9">
    <source>
        <dbReference type="ARBA" id="ARBA00023157"/>
    </source>
</evidence>
<comment type="caution">
    <text evidence="12">The sequence shown here is derived from an EMBL/GenBank/DDBJ whole genome shotgun (WGS) entry which is preliminary data.</text>
</comment>
<feature type="domain" description="Peptidase M43 pregnancy-associated plasma-A" evidence="11">
    <location>
        <begin position="198"/>
        <end position="276"/>
    </location>
</feature>
<keyword evidence="7" id="KW-0862">Zinc</keyword>
<dbReference type="AlphaFoldDB" id="A0A5C6GB46"/>
<dbReference type="GO" id="GO:0046872">
    <property type="term" value="F:metal ion binding"/>
    <property type="evidence" value="ECO:0007669"/>
    <property type="project" value="UniProtKB-KW"/>
</dbReference>
<evidence type="ECO:0000313" key="13">
    <source>
        <dbReference type="Proteomes" id="UP000317257"/>
    </source>
</evidence>
<organism evidence="12 13">
    <name type="scientific">Metarhizium rileyi (strain RCEF 4871)</name>
    <name type="common">Nomuraea rileyi</name>
    <dbReference type="NCBI Taxonomy" id="1649241"/>
    <lineage>
        <taxon>Eukaryota</taxon>
        <taxon>Fungi</taxon>
        <taxon>Dikarya</taxon>
        <taxon>Ascomycota</taxon>
        <taxon>Pezizomycotina</taxon>
        <taxon>Sordariomycetes</taxon>
        <taxon>Hypocreomycetidae</taxon>
        <taxon>Hypocreales</taxon>
        <taxon>Clavicipitaceae</taxon>
        <taxon>Metarhizium</taxon>
    </lineage>
</organism>
<reference evidence="13" key="1">
    <citation type="submission" date="2018-12" db="EMBL/GenBank/DDBJ databases">
        <title>The complete genome of Metarhizium rileyi, a key fungal pathogen of Lepidoptera.</title>
        <authorList>
            <person name="Binneck E."/>
            <person name="Lastra C.C.L."/>
            <person name="Sosa-Gomez D.R."/>
        </authorList>
    </citation>
    <scope>NUCLEOTIDE SEQUENCE [LARGE SCALE GENOMIC DNA]</scope>
    <source>
        <strain evidence="13">Cep018-CH2</strain>
    </source>
</reference>
<dbReference type="InterPro" id="IPR024079">
    <property type="entry name" value="MetalloPept_cat_dom_sf"/>
</dbReference>
<dbReference type="SUPFAM" id="SSF55486">
    <property type="entry name" value="Metalloproteases ('zincins'), catalytic domain"/>
    <property type="match status" value="1"/>
</dbReference>
<evidence type="ECO:0000256" key="5">
    <source>
        <dbReference type="ARBA" id="ARBA00022729"/>
    </source>
</evidence>
<sequence>MYLLTYLTALLLANVVSASAIHPRDDAVLKCAEQVPSAEFQKASRTLLATASNSSLTRRQQGYLTFQVFAHVVYADRTARGGYVRETLVREQMKMINKHYSPVGISFNLVKTTYTQNSNWASGNDEAGMKRRLRQGGYSDLNLYYTANIPDPQTGKPVLGLCYFPVNHRPSEQEMETDGCMVTAQTVPGSDPWTGHDMATTHEIGHWLGLLHTFEPTCRIGDLVDDTFPQEQPTGHCTDDLVFACGGWQQRNMYNFMDYSDCSNAFTAGQAERMRAWADTRHQIAGTQPGAPAPDPAPAVGIWQ</sequence>
<evidence type="ECO:0000256" key="6">
    <source>
        <dbReference type="ARBA" id="ARBA00022801"/>
    </source>
</evidence>
<evidence type="ECO:0000256" key="2">
    <source>
        <dbReference type="ARBA" id="ARBA00008721"/>
    </source>
</evidence>
<keyword evidence="9" id="KW-1015">Disulfide bond</keyword>
<dbReference type="Gene3D" id="3.40.390.10">
    <property type="entry name" value="Collagenase (Catalytic Domain)"/>
    <property type="match status" value="1"/>
</dbReference>
<proteinExistence type="inferred from homology"/>
<keyword evidence="6" id="KW-0378">Hydrolase</keyword>
<dbReference type="Proteomes" id="UP000317257">
    <property type="component" value="Unassembled WGS sequence"/>
</dbReference>
<dbReference type="GO" id="GO:0006508">
    <property type="term" value="P:proteolysis"/>
    <property type="evidence" value="ECO:0007669"/>
    <property type="project" value="UniProtKB-KW"/>
</dbReference>
<keyword evidence="3" id="KW-0645">Protease</keyword>
<evidence type="ECO:0000313" key="12">
    <source>
        <dbReference type="EMBL" id="TWU73176.1"/>
    </source>
</evidence>
<dbReference type="InterPro" id="IPR008754">
    <property type="entry name" value="Peptidase_M43"/>
</dbReference>
<keyword evidence="5 10" id="KW-0732">Signal</keyword>
<evidence type="ECO:0000256" key="1">
    <source>
        <dbReference type="ARBA" id="ARBA00003174"/>
    </source>
</evidence>
<comment type="function">
    <text evidence="1">Secreted metalloproteinase that allows assimilation of proteinaceous substrates.</text>
</comment>
<protein>
    <recommendedName>
        <fullName evidence="11">Peptidase M43 pregnancy-associated plasma-A domain-containing protein</fullName>
    </recommendedName>
</protein>
<keyword evidence="4" id="KW-0479">Metal-binding</keyword>
<gene>
    <name evidence="12" type="ORF">ED733_003639</name>
</gene>
<dbReference type="PANTHER" id="PTHR47466:SF1">
    <property type="entry name" value="METALLOPROTEASE MEP1 (AFU_ORTHOLOGUE AFUA_1G07730)-RELATED"/>
    <property type="match status" value="1"/>
</dbReference>